<dbReference type="AlphaFoldDB" id="A0A7J7HCH3"/>
<reference evidence="8" key="1">
    <citation type="journal article" date="2020" name="Nat. Commun.">
        <title>Genome assembly of wild tea tree DASZ reveals pedigree and selection history of tea varieties.</title>
        <authorList>
            <person name="Zhang W."/>
            <person name="Zhang Y."/>
            <person name="Qiu H."/>
            <person name="Guo Y."/>
            <person name="Wan H."/>
            <person name="Zhang X."/>
            <person name="Scossa F."/>
            <person name="Alseekh S."/>
            <person name="Zhang Q."/>
            <person name="Wang P."/>
            <person name="Xu L."/>
            <person name="Schmidt M.H."/>
            <person name="Jia X."/>
            <person name="Li D."/>
            <person name="Zhu A."/>
            <person name="Guo F."/>
            <person name="Chen W."/>
            <person name="Ni D."/>
            <person name="Usadel B."/>
            <person name="Fernie A.R."/>
            <person name="Wen W."/>
        </authorList>
    </citation>
    <scope>NUCLEOTIDE SEQUENCE [LARGE SCALE GENOMIC DNA]</scope>
    <source>
        <strain evidence="8">cv. G240</strain>
    </source>
</reference>
<accession>A0A7J7HCH3</accession>
<feature type="transmembrane region" description="Helical" evidence="6">
    <location>
        <begin position="142"/>
        <end position="167"/>
    </location>
</feature>
<evidence type="ECO:0000256" key="1">
    <source>
        <dbReference type="ARBA" id="ARBA00004141"/>
    </source>
</evidence>
<dbReference type="Proteomes" id="UP000593564">
    <property type="component" value="Unassembled WGS sequence"/>
</dbReference>
<gene>
    <name evidence="7" type="ORF">HYC85_011597</name>
</gene>
<evidence type="ECO:0000256" key="6">
    <source>
        <dbReference type="SAM" id="Phobius"/>
    </source>
</evidence>
<evidence type="ECO:0000256" key="5">
    <source>
        <dbReference type="ARBA" id="ARBA00023136"/>
    </source>
</evidence>
<evidence type="ECO:0000313" key="7">
    <source>
        <dbReference type="EMBL" id="KAF5949604.1"/>
    </source>
</evidence>
<organism evidence="7 8">
    <name type="scientific">Camellia sinensis</name>
    <name type="common">Tea plant</name>
    <name type="synonym">Thea sinensis</name>
    <dbReference type="NCBI Taxonomy" id="4442"/>
    <lineage>
        <taxon>Eukaryota</taxon>
        <taxon>Viridiplantae</taxon>
        <taxon>Streptophyta</taxon>
        <taxon>Embryophyta</taxon>
        <taxon>Tracheophyta</taxon>
        <taxon>Spermatophyta</taxon>
        <taxon>Magnoliopsida</taxon>
        <taxon>eudicotyledons</taxon>
        <taxon>Gunneridae</taxon>
        <taxon>Pentapetalae</taxon>
        <taxon>asterids</taxon>
        <taxon>Ericales</taxon>
        <taxon>Theaceae</taxon>
        <taxon>Camellia</taxon>
    </lineage>
</organism>
<comment type="similarity">
    <text evidence="2">Belongs to the autoinducer-2 exporter (AI-2E) (TC 2.A.86) family.</text>
</comment>
<comment type="subcellular location">
    <subcellularLocation>
        <location evidence="1">Membrane</location>
        <topology evidence="1">Multi-pass membrane protein</topology>
    </subcellularLocation>
</comment>
<dbReference type="EMBL" id="JACBKZ010000005">
    <property type="protein sequence ID" value="KAF5949604.1"/>
    <property type="molecule type" value="Genomic_DNA"/>
</dbReference>
<keyword evidence="3 6" id="KW-0812">Transmembrane</keyword>
<dbReference type="Pfam" id="PF01594">
    <property type="entry name" value="AI-2E_transport"/>
    <property type="match status" value="1"/>
</dbReference>
<name>A0A7J7HCH3_CAMSI</name>
<evidence type="ECO:0000256" key="4">
    <source>
        <dbReference type="ARBA" id="ARBA00022989"/>
    </source>
</evidence>
<dbReference type="PANTHER" id="PTHR21716:SF72">
    <property type="entry name" value="TRANSMEMBRANE PROTEIN C9ORF5 PROTEIN"/>
    <property type="match status" value="1"/>
</dbReference>
<protein>
    <submittedName>
        <fullName evidence="7">Uncharacterized protein</fullName>
    </submittedName>
</protein>
<reference evidence="7 8" key="2">
    <citation type="submission" date="2020-07" db="EMBL/GenBank/DDBJ databases">
        <title>Genome assembly of wild tea tree DASZ reveals pedigree and selection history of tea varieties.</title>
        <authorList>
            <person name="Zhang W."/>
        </authorList>
    </citation>
    <scope>NUCLEOTIDE SEQUENCE [LARGE SCALE GENOMIC DNA]</scope>
    <source>
        <strain evidence="8">cv. G240</strain>
        <tissue evidence="7">Leaf</tissue>
    </source>
</reference>
<evidence type="ECO:0000256" key="3">
    <source>
        <dbReference type="ARBA" id="ARBA00022692"/>
    </source>
</evidence>
<keyword evidence="8" id="KW-1185">Reference proteome</keyword>
<comment type="caution">
    <text evidence="7">The sequence shown here is derived from an EMBL/GenBank/DDBJ whole genome shotgun (WGS) entry which is preliminary data.</text>
</comment>
<keyword evidence="4 6" id="KW-1133">Transmembrane helix</keyword>
<proteinExistence type="inferred from homology"/>
<evidence type="ECO:0000313" key="8">
    <source>
        <dbReference type="Proteomes" id="UP000593564"/>
    </source>
</evidence>
<keyword evidence="5 6" id="KW-0472">Membrane</keyword>
<sequence length="349" mass="38598">MDDNDVPGMVDRYSTQFYETVSEQIDSLAMQYNLTEFVTGIKHFAISPSVNSSGRSTAMMTPSPYTEKMLSLRKSFGNREWGQIYTEVDAIFRELLITREDLVEKAKAFAIQGMDVTQRVFSSSKSVLGGSAKFMLSIGNSILSGAAGLFNFVSHSMVFFWVLYYLITSESGGVTEQVMCMLPISKSARSRCVDVLDKAISGVLLATAEIAFFQGCLTWLLFRLYSVHFLYMSTVIAFISPLLPIFPSWLSTIPGALQLVLEGRYVLAISLCISHLLLMDYGTSEILEDVPGHSAYLTGLSIIGGMTLFPSAVEVNRSNNGTADNYLLCIALKDLYAEFVLDEPKESEM</sequence>
<dbReference type="InterPro" id="IPR002549">
    <property type="entry name" value="AI-2E-like"/>
</dbReference>
<dbReference type="PANTHER" id="PTHR21716">
    <property type="entry name" value="TRANSMEMBRANE PROTEIN"/>
    <property type="match status" value="1"/>
</dbReference>
<feature type="transmembrane region" description="Helical" evidence="6">
    <location>
        <begin position="229"/>
        <end position="250"/>
    </location>
</feature>
<evidence type="ECO:0000256" key="2">
    <source>
        <dbReference type="ARBA" id="ARBA00009773"/>
    </source>
</evidence>
<feature type="transmembrane region" description="Helical" evidence="6">
    <location>
        <begin position="199"/>
        <end position="222"/>
    </location>
</feature>
<dbReference type="GO" id="GO:0016020">
    <property type="term" value="C:membrane"/>
    <property type="evidence" value="ECO:0007669"/>
    <property type="project" value="UniProtKB-SubCell"/>
</dbReference>